<dbReference type="InterPro" id="IPR036193">
    <property type="entry name" value="ADK_active_lid_dom_sf"/>
</dbReference>
<dbReference type="SUPFAM" id="SSF57774">
    <property type="entry name" value="Microbial and mitochondrial ADK, insert 'zinc finger' domain"/>
    <property type="match status" value="1"/>
</dbReference>
<dbReference type="AlphaFoldDB" id="A0A445IZ19"/>
<organism evidence="14 15">
    <name type="scientific">Glycine soja</name>
    <name type="common">Wild soybean</name>
    <dbReference type="NCBI Taxonomy" id="3848"/>
    <lineage>
        <taxon>Eukaryota</taxon>
        <taxon>Viridiplantae</taxon>
        <taxon>Streptophyta</taxon>
        <taxon>Embryophyta</taxon>
        <taxon>Tracheophyta</taxon>
        <taxon>Spermatophyta</taxon>
        <taxon>Magnoliopsida</taxon>
        <taxon>eudicotyledons</taxon>
        <taxon>Gunneridae</taxon>
        <taxon>Pentapetalae</taxon>
        <taxon>rosids</taxon>
        <taxon>fabids</taxon>
        <taxon>Fabales</taxon>
        <taxon>Fabaceae</taxon>
        <taxon>Papilionoideae</taxon>
        <taxon>50 kb inversion clade</taxon>
        <taxon>NPAAA clade</taxon>
        <taxon>indigoferoid/millettioid clade</taxon>
        <taxon>Phaseoleae</taxon>
        <taxon>Glycine</taxon>
        <taxon>Glycine subgen. Soja</taxon>
    </lineage>
</organism>
<keyword evidence="11" id="KW-0067">ATP-binding</keyword>
<name>A0A445IZ19_GLYSO</name>
<dbReference type="FunFam" id="3.40.50.300:FF:001694">
    <property type="entry name" value="Adenylate kinase, chloroplastic"/>
    <property type="match status" value="1"/>
</dbReference>
<keyword evidence="6" id="KW-0150">Chloroplast</keyword>
<evidence type="ECO:0000256" key="8">
    <source>
        <dbReference type="ARBA" id="ARBA00022679"/>
    </source>
</evidence>
<dbReference type="InterPro" id="IPR033690">
    <property type="entry name" value="Adenylat_kinase_CS"/>
</dbReference>
<comment type="subunit">
    <text evidence="4">Monomer.</text>
</comment>
<evidence type="ECO:0000256" key="12">
    <source>
        <dbReference type="ARBA" id="ARBA00031517"/>
    </source>
</evidence>
<comment type="similarity">
    <text evidence="3 13">Belongs to the adenylate kinase family.</text>
</comment>
<dbReference type="InterPro" id="IPR027417">
    <property type="entry name" value="P-loop_NTPase"/>
</dbReference>
<dbReference type="HAMAP" id="MF_00235">
    <property type="entry name" value="Adenylate_kinase_Adk"/>
    <property type="match status" value="1"/>
</dbReference>
<evidence type="ECO:0000256" key="2">
    <source>
        <dbReference type="ARBA" id="ARBA00004229"/>
    </source>
</evidence>
<dbReference type="EMBL" id="QZWG01000009">
    <property type="protein sequence ID" value="RZB91367.1"/>
    <property type="molecule type" value="Genomic_DNA"/>
</dbReference>
<keyword evidence="9" id="KW-0547">Nucleotide-binding</keyword>
<evidence type="ECO:0000256" key="1">
    <source>
        <dbReference type="ARBA" id="ARBA00000582"/>
    </source>
</evidence>
<evidence type="ECO:0000256" key="11">
    <source>
        <dbReference type="ARBA" id="ARBA00022840"/>
    </source>
</evidence>
<dbReference type="GO" id="GO:0009507">
    <property type="term" value="C:chloroplast"/>
    <property type="evidence" value="ECO:0007669"/>
    <property type="project" value="UniProtKB-SubCell"/>
</dbReference>
<evidence type="ECO:0000256" key="13">
    <source>
        <dbReference type="RuleBase" id="RU003330"/>
    </source>
</evidence>
<sequence>MLNSTPTSFYRTTTLTPSPLLSTPLPSSSSCTHHHSCLHPRHFSFHSQPLRLSNLRCHTHLPSTPKTFKLNCSISEPLKVMISGAPASGKGTQCELIVQKFGLVHISTGDLLRAEVGAGTEIGNKAKEFMNAGQLVPDEIVTAMVAARLTREDAKQTGWLLDGYPRSYGQAQSLEKMQIRPNVYIVLDVPDEILIDRCVGRRLDPVTGKIYHLKFFPPDTEEIKARLITRPDDTEEKVKSRLNIYKQNAEAASSVYSSITHKIDGSQSKEAVFKEIESLLSQLQQDKVKIMKSEATFPTTTNRHFFGDPLSQWIFLFVVLPATYFRIPVSPYARCPSFWVFFSFTNAFHGSRHRPLPELLLPFCLVIPSPILSSIYLHDGGDGDLIIASRLSHTPFLYALYGLFGSQHALLSLPGHPRSANHDAIGRRTH</sequence>
<keyword evidence="7" id="KW-0934">Plastid</keyword>
<dbReference type="InterPro" id="IPR000850">
    <property type="entry name" value="Adenylat/UMP-CMP_kin"/>
</dbReference>
<dbReference type="PANTHER" id="PTHR23359">
    <property type="entry name" value="NUCLEOTIDE KINASE"/>
    <property type="match status" value="1"/>
</dbReference>
<evidence type="ECO:0000313" key="14">
    <source>
        <dbReference type="EMBL" id="RZB91367.1"/>
    </source>
</evidence>
<evidence type="ECO:0000256" key="5">
    <source>
        <dbReference type="ARBA" id="ARBA00012955"/>
    </source>
</evidence>
<evidence type="ECO:0000256" key="3">
    <source>
        <dbReference type="ARBA" id="ARBA00007220"/>
    </source>
</evidence>
<evidence type="ECO:0000256" key="6">
    <source>
        <dbReference type="ARBA" id="ARBA00022528"/>
    </source>
</evidence>
<dbReference type="Gene3D" id="3.40.50.300">
    <property type="entry name" value="P-loop containing nucleotide triphosphate hydrolases"/>
    <property type="match status" value="1"/>
</dbReference>
<dbReference type="SUPFAM" id="SSF52540">
    <property type="entry name" value="P-loop containing nucleoside triphosphate hydrolases"/>
    <property type="match status" value="1"/>
</dbReference>
<protein>
    <recommendedName>
        <fullName evidence="5">adenylate kinase</fullName>
        <ecNumber evidence="5">2.7.4.3</ecNumber>
    </recommendedName>
    <alternativeName>
        <fullName evidence="12">ATP:AMP phosphotransferase</fullName>
    </alternativeName>
</protein>
<dbReference type="PRINTS" id="PR00094">
    <property type="entry name" value="ADENYLTKNASE"/>
</dbReference>
<proteinExistence type="inferred from homology"/>
<reference evidence="14 15" key="1">
    <citation type="submission" date="2018-09" db="EMBL/GenBank/DDBJ databases">
        <title>A high-quality reference genome of wild soybean provides a powerful tool to mine soybean genomes.</title>
        <authorList>
            <person name="Xie M."/>
            <person name="Chung C.Y.L."/>
            <person name="Li M.-W."/>
            <person name="Wong F.-L."/>
            <person name="Chan T.-F."/>
            <person name="Lam H.-M."/>
        </authorList>
    </citation>
    <scope>NUCLEOTIDE SEQUENCE [LARGE SCALE GENOMIC DNA]</scope>
    <source>
        <strain evidence="15">cv. W05</strain>
        <tissue evidence="14">Hypocotyl of etiolated seedlings</tissue>
    </source>
</reference>
<evidence type="ECO:0000256" key="9">
    <source>
        <dbReference type="ARBA" id="ARBA00022741"/>
    </source>
</evidence>
<comment type="caution">
    <text evidence="14">The sequence shown here is derived from an EMBL/GenBank/DDBJ whole genome shotgun (WGS) entry which is preliminary data.</text>
</comment>
<dbReference type="CDD" id="cd01428">
    <property type="entry name" value="ADK"/>
    <property type="match status" value="1"/>
</dbReference>
<dbReference type="InterPro" id="IPR006259">
    <property type="entry name" value="Adenyl_kin_sub"/>
</dbReference>
<comment type="subcellular location">
    <subcellularLocation>
        <location evidence="2">Plastid</location>
        <location evidence="2">Chloroplast</location>
    </subcellularLocation>
</comment>
<dbReference type="EC" id="2.7.4.3" evidence="5"/>
<keyword evidence="15" id="KW-1185">Reference proteome</keyword>
<keyword evidence="10 13" id="KW-0418">Kinase</keyword>
<dbReference type="GO" id="GO:0005524">
    <property type="term" value="F:ATP binding"/>
    <property type="evidence" value="ECO:0007669"/>
    <property type="project" value="UniProtKB-KW"/>
</dbReference>
<dbReference type="NCBIfam" id="TIGR01351">
    <property type="entry name" value="adk"/>
    <property type="match status" value="1"/>
</dbReference>
<evidence type="ECO:0000256" key="10">
    <source>
        <dbReference type="ARBA" id="ARBA00022777"/>
    </source>
</evidence>
<gene>
    <name evidence="14" type="ORF">D0Y65_023681</name>
</gene>
<evidence type="ECO:0000313" key="15">
    <source>
        <dbReference type="Proteomes" id="UP000289340"/>
    </source>
</evidence>
<keyword evidence="8 13" id="KW-0808">Transferase</keyword>
<comment type="catalytic activity">
    <reaction evidence="1">
        <text>AMP + ATP = 2 ADP</text>
        <dbReference type="Rhea" id="RHEA:12973"/>
        <dbReference type="ChEBI" id="CHEBI:30616"/>
        <dbReference type="ChEBI" id="CHEBI:456215"/>
        <dbReference type="ChEBI" id="CHEBI:456216"/>
        <dbReference type="EC" id="2.7.4.3"/>
    </reaction>
</comment>
<dbReference type="Proteomes" id="UP000289340">
    <property type="component" value="Chromosome 9"/>
</dbReference>
<dbReference type="Pfam" id="PF00406">
    <property type="entry name" value="ADK"/>
    <property type="match status" value="1"/>
</dbReference>
<dbReference type="GO" id="GO:0004017">
    <property type="term" value="F:AMP kinase activity"/>
    <property type="evidence" value="ECO:0007669"/>
    <property type="project" value="UniProtKB-EC"/>
</dbReference>
<accession>A0A445IZ19</accession>
<evidence type="ECO:0000256" key="7">
    <source>
        <dbReference type="ARBA" id="ARBA00022640"/>
    </source>
</evidence>
<evidence type="ECO:0000256" key="4">
    <source>
        <dbReference type="ARBA" id="ARBA00011245"/>
    </source>
</evidence>
<dbReference type="PROSITE" id="PS00113">
    <property type="entry name" value="ADENYLATE_KINASE"/>
    <property type="match status" value="1"/>
</dbReference>